<dbReference type="InterPro" id="IPR005801">
    <property type="entry name" value="ADC_synthase"/>
</dbReference>
<keyword evidence="12" id="KW-1185">Reference proteome</keyword>
<dbReference type="InterPro" id="IPR006805">
    <property type="entry name" value="Anth_synth_I_N"/>
</dbReference>
<dbReference type="InterPro" id="IPR019999">
    <property type="entry name" value="Anth_synth_I-like"/>
</dbReference>
<evidence type="ECO:0000259" key="10">
    <source>
        <dbReference type="Pfam" id="PF04715"/>
    </source>
</evidence>
<evidence type="ECO:0000256" key="5">
    <source>
        <dbReference type="ARBA" id="ARBA00022842"/>
    </source>
</evidence>
<dbReference type="KEGG" id="blq:L21SP5_02732"/>
<accession>A0A0S2I1S3</accession>
<keyword evidence="4" id="KW-0479">Metal-binding</keyword>
<evidence type="ECO:0000256" key="7">
    <source>
        <dbReference type="ARBA" id="ARBA00025634"/>
    </source>
</evidence>
<proteinExistence type="predicted"/>
<keyword evidence="6 11" id="KW-0456">Lyase</keyword>
<dbReference type="PATRIC" id="fig|1307839.3.peg.2869"/>
<evidence type="ECO:0000256" key="8">
    <source>
        <dbReference type="ARBA" id="ARBA00047683"/>
    </source>
</evidence>
<sequence length="462" mass="52321">MSKLTIHSKKILADTLSPVSLYLKFRDIYPNAILLESNDFKGGADNYSFLCLDPLAAFIHDDKHTKMSFLGEDISERFTGHVNDKLQQFLDYFKIDGSPEALRLNGMFGYTAYDAVTNFEKVDIPQRDNRTRIPDIFYQLYRFVIAINHHQYSATLMELIPEGDASRLQEIEDQLLNRAYASYPFKASGQEQSNMTDENYKELVGKAVEHCQLGDTFQLVLSRRFNKCFEGDEFNVYRALRSINPSPYLFYFDYGNFRLFGSSPESQLVVRNGKATIVPIAGTVKRSGNDEEDRRLASDLYNDQKENAEHVMLVDLARNDLSRFATGIAVDKFKEIQYFSHVLHMVSNVSGNIQNGVSPLEMLGKSYPAGTLTGAPKVKAMELISRYENVNRSFYGGAIGQISFNGDVNHAIIIRSVLAKDHQLYYQAGAGIVVQSEPHKELEEVDNKVRAIQKAIEMAETI</sequence>
<dbReference type="STRING" id="1307839.L21SP5_02732"/>
<evidence type="ECO:0000256" key="2">
    <source>
        <dbReference type="ARBA" id="ARBA00011575"/>
    </source>
</evidence>
<dbReference type="Pfam" id="PF00425">
    <property type="entry name" value="Chorismate_bind"/>
    <property type="match status" value="1"/>
</dbReference>
<reference evidence="11 12" key="1">
    <citation type="submission" date="2015-11" db="EMBL/GenBank/DDBJ databases">
        <title>Description and complete genome sequence of a novel strain predominating in hypersaline microbial mats and representing a new family of the Bacteriodetes phylum.</title>
        <authorList>
            <person name="Spring S."/>
            <person name="Bunk B."/>
            <person name="Sproer C."/>
            <person name="Klenk H.-P."/>
        </authorList>
    </citation>
    <scope>NUCLEOTIDE SEQUENCE [LARGE SCALE GENOMIC DNA]</scope>
    <source>
        <strain evidence="11 12">L21-Spi-D4</strain>
    </source>
</reference>
<dbReference type="Proteomes" id="UP000064893">
    <property type="component" value="Chromosome"/>
</dbReference>
<evidence type="ECO:0000256" key="6">
    <source>
        <dbReference type="ARBA" id="ARBA00023239"/>
    </source>
</evidence>
<dbReference type="PRINTS" id="PR00095">
    <property type="entry name" value="ANTSNTHASEI"/>
</dbReference>
<protein>
    <recommendedName>
        <fullName evidence="3">Anthranilate synthase component 1</fullName>
    </recommendedName>
</protein>
<dbReference type="Gene3D" id="3.60.120.10">
    <property type="entry name" value="Anthranilate synthase"/>
    <property type="match status" value="1"/>
</dbReference>
<dbReference type="Pfam" id="PF04715">
    <property type="entry name" value="Anth_synt_I_N"/>
    <property type="match status" value="1"/>
</dbReference>
<comment type="subunit">
    <text evidence="2">Heterotetramer consisting of two non-identical subunits: a beta subunit (TrpG) and a large alpha subunit (TrpE).</text>
</comment>
<keyword evidence="5" id="KW-0460">Magnesium</keyword>
<gene>
    <name evidence="11" type="primary">trpE</name>
    <name evidence="11" type="ORF">L21SP5_02732</name>
</gene>
<dbReference type="SUPFAM" id="SSF56322">
    <property type="entry name" value="ADC synthase"/>
    <property type="match status" value="1"/>
</dbReference>
<dbReference type="PANTHER" id="PTHR11236:SF48">
    <property type="entry name" value="ISOCHORISMATE SYNTHASE MENF"/>
    <property type="match status" value="1"/>
</dbReference>
<dbReference type="RefSeq" id="WP_057953736.1">
    <property type="nucleotide sequence ID" value="NZ_CP013118.1"/>
</dbReference>
<evidence type="ECO:0000313" key="12">
    <source>
        <dbReference type="Proteomes" id="UP000064893"/>
    </source>
</evidence>
<evidence type="ECO:0000256" key="1">
    <source>
        <dbReference type="ARBA" id="ARBA00001946"/>
    </source>
</evidence>
<comment type="cofactor">
    <cofactor evidence="1">
        <name>Mg(2+)</name>
        <dbReference type="ChEBI" id="CHEBI:18420"/>
    </cofactor>
</comment>
<dbReference type="PANTHER" id="PTHR11236">
    <property type="entry name" value="AMINOBENZOATE/ANTHRANILATE SYNTHASE"/>
    <property type="match status" value="1"/>
</dbReference>
<comment type="function">
    <text evidence="7">Part of a heterotetrameric complex that catalyzes the two-step biosynthesis of anthranilate, an intermediate in the biosynthesis of L-tryptophan. In the first step, the glutamine-binding beta subunit (TrpG) of anthranilate synthase (AS) provides the glutamine amidotransferase activity which generates ammonia as a substrate that, along with chorismate, is used in the second step, catalyzed by the large alpha subunit of AS (TrpE) to produce anthranilate. In the absence of TrpG, TrpE can synthesize anthranilate directly from chorismate and high concentrations of ammonia.</text>
</comment>
<dbReference type="OrthoDB" id="9803598at2"/>
<evidence type="ECO:0000313" key="11">
    <source>
        <dbReference type="EMBL" id="ALO16355.1"/>
    </source>
</evidence>
<dbReference type="GO" id="GO:0000162">
    <property type="term" value="P:L-tryptophan biosynthetic process"/>
    <property type="evidence" value="ECO:0007669"/>
    <property type="project" value="TreeGrafter"/>
</dbReference>
<evidence type="ECO:0000256" key="3">
    <source>
        <dbReference type="ARBA" id="ARBA00020653"/>
    </source>
</evidence>
<dbReference type="GO" id="GO:0046872">
    <property type="term" value="F:metal ion binding"/>
    <property type="evidence" value="ECO:0007669"/>
    <property type="project" value="UniProtKB-KW"/>
</dbReference>
<evidence type="ECO:0000259" key="9">
    <source>
        <dbReference type="Pfam" id="PF00425"/>
    </source>
</evidence>
<evidence type="ECO:0000256" key="4">
    <source>
        <dbReference type="ARBA" id="ARBA00022723"/>
    </source>
</evidence>
<organism evidence="11 12">
    <name type="scientific">Salinivirga cyanobacteriivorans</name>
    <dbReference type="NCBI Taxonomy" id="1307839"/>
    <lineage>
        <taxon>Bacteria</taxon>
        <taxon>Pseudomonadati</taxon>
        <taxon>Bacteroidota</taxon>
        <taxon>Bacteroidia</taxon>
        <taxon>Bacteroidales</taxon>
        <taxon>Salinivirgaceae</taxon>
        <taxon>Salinivirga</taxon>
    </lineage>
</organism>
<feature type="domain" description="Chorismate-utilising enzyme C-terminal" evidence="9">
    <location>
        <begin position="197"/>
        <end position="448"/>
    </location>
</feature>
<dbReference type="GO" id="GO:0004049">
    <property type="term" value="F:anthranilate synthase activity"/>
    <property type="evidence" value="ECO:0007669"/>
    <property type="project" value="UniProtKB-EC"/>
</dbReference>
<comment type="catalytic activity">
    <reaction evidence="8">
        <text>chorismate + L-glutamine = anthranilate + pyruvate + L-glutamate + H(+)</text>
        <dbReference type="Rhea" id="RHEA:21732"/>
        <dbReference type="ChEBI" id="CHEBI:15361"/>
        <dbReference type="ChEBI" id="CHEBI:15378"/>
        <dbReference type="ChEBI" id="CHEBI:16567"/>
        <dbReference type="ChEBI" id="CHEBI:29748"/>
        <dbReference type="ChEBI" id="CHEBI:29985"/>
        <dbReference type="ChEBI" id="CHEBI:58359"/>
        <dbReference type="EC" id="4.1.3.27"/>
    </reaction>
</comment>
<dbReference type="EMBL" id="CP013118">
    <property type="protein sequence ID" value="ALO16355.1"/>
    <property type="molecule type" value="Genomic_DNA"/>
</dbReference>
<dbReference type="AlphaFoldDB" id="A0A0S2I1S3"/>
<dbReference type="InterPro" id="IPR015890">
    <property type="entry name" value="Chorismate_C"/>
</dbReference>
<name>A0A0S2I1S3_9BACT</name>
<feature type="domain" description="Anthranilate synthase component I N-terminal" evidence="10">
    <location>
        <begin position="14"/>
        <end position="154"/>
    </location>
</feature>